<dbReference type="EMBL" id="FOGL01000003">
    <property type="protein sequence ID" value="SER37801.1"/>
    <property type="molecule type" value="Genomic_DNA"/>
</dbReference>
<gene>
    <name evidence="2" type="ORF">SAMN04487944_103246</name>
</gene>
<dbReference type="PANTHER" id="PTHR37308:SF1">
    <property type="entry name" value="POLYPRENYL-PHOSPHATE TRANSPORTER"/>
    <property type="match status" value="1"/>
</dbReference>
<evidence type="ECO:0000313" key="2">
    <source>
        <dbReference type="EMBL" id="SER37801.1"/>
    </source>
</evidence>
<sequence>MEWKNIYRGMIMGASDVVPGVSGGTIAVVLGIYDRLIEAINGLFSKDFKKHLLFLIPLGVGILTAVFLLAGLIEWLFEHHPGPTQFAFLGLIIGVLPFLFNQSEAKKNFKVNHYVFILIGMAIVGSMVFFQSGEPEPVTDFTSMTYLWILGSGFIASAAMILPGISGSFLLYVIGSYTTIISAIKDLNITVILTAGVGILLGILLMSKLIHYLLKHFPLVTYAFVIGMVIGSVFVIFPGWPANVTETVVSIITFAGGLLFAYFLGRIEYR</sequence>
<accession>A0A1H9NPI5</accession>
<feature type="transmembrane region" description="Helical" evidence="1">
    <location>
        <begin position="219"/>
        <end position="241"/>
    </location>
</feature>
<dbReference type="STRING" id="531814.SAMN04487944_103246"/>
<evidence type="ECO:0000313" key="3">
    <source>
        <dbReference type="Proteomes" id="UP000199687"/>
    </source>
</evidence>
<proteinExistence type="predicted"/>
<feature type="transmembrane region" description="Helical" evidence="1">
    <location>
        <begin position="113"/>
        <end position="133"/>
    </location>
</feature>
<dbReference type="RefSeq" id="WP_089739861.1">
    <property type="nucleotide sequence ID" value="NZ_FOGL01000003.1"/>
</dbReference>
<organism evidence="2 3">
    <name type="scientific">Gracilibacillus ureilyticus</name>
    <dbReference type="NCBI Taxonomy" id="531814"/>
    <lineage>
        <taxon>Bacteria</taxon>
        <taxon>Bacillati</taxon>
        <taxon>Bacillota</taxon>
        <taxon>Bacilli</taxon>
        <taxon>Bacillales</taxon>
        <taxon>Bacillaceae</taxon>
        <taxon>Gracilibacillus</taxon>
    </lineage>
</organism>
<feature type="transmembrane region" description="Helical" evidence="1">
    <location>
        <begin position="83"/>
        <end position="101"/>
    </location>
</feature>
<feature type="transmembrane region" description="Helical" evidence="1">
    <location>
        <begin position="6"/>
        <end position="32"/>
    </location>
</feature>
<keyword evidence="1" id="KW-0812">Transmembrane</keyword>
<name>A0A1H9NPI5_9BACI</name>
<keyword evidence="1" id="KW-1133">Transmembrane helix</keyword>
<keyword evidence="3" id="KW-1185">Reference proteome</keyword>
<dbReference type="InterPro" id="IPR007163">
    <property type="entry name" value="VCA0040-like"/>
</dbReference>
<feature type="transmembrane region" description="Helical" evidence="1">
    <location>
        <begin position="52"/>
        <end position="77"/>
    </location>
</feature>
<protein>
    <submittedName>
        <fullName evidence="2">Putative membrane protein</fullName>
    </submittedName>
</protein>
<dbReference type="Pfam" id="PF04018">
    <property type="entry name" value="VCA0040-like"/>
    <property type="match status" value="1"/>
</dbReference>
<feature type="transmembrane region" description="Helical" evidence="1">
    <location>
        <begin position="190"/>
        <end position="207"/>
    </location>
</feature>
<reference evidence="2 3" key="1">
    <citation type="submission" date="2016-10" db="EMBL/GenBank/DDBJ databases">
        <authorList>
            <person name="de Groot N.N."/>
        </authorList>
    </citation>
    <scope>NUCLEOTIDE SEQUENCE [LARGE SCALE GENOMIC DNA]</scope>
    <source>
        <strain evidence="2 3">CGMCC 1.7727</strain>
    </source>
</reference>
<keyword evidence="1" id="KW-0472">Membrane</keyword>
<feature type="transmembrane region" description="Helical" evidence="1">
    <location>
        <begin position="247"/>
        <end position="265"/>
    </location>
</feature>
<dbReference type="AlphaFoldDB" id="A0A1H9NPI5"/>
<evidence type="ECO:0000256" key="1">
    <source>
        <dbReference type="SAM" id="Phobius"/>
    </source>
</evidence>
<dbReference type="OrthoDB" id="9793746at2"/>
<dbReference type="PANTHER" id="PTHR37308">
    <property type="entry name" value="INTEGRAL MEMBRANE PROTEIN"/>
    <property type="match status" value="1"/>
</dbReference>
<dbReference type="Proteomes" id="UP000199687">
    <property type="component" value="Unassembled WGS sequence"/>
</dbReference>